<keyword evidence="5" id="KW-0812">Transmembrane</keyword>
<dbReference type="HOGENOM" id="CLU_011094_0_0_0"/>
<evidence type="ECO:0000313" key="7">
    <source>
        <dbReference type="EMBL" id="ADD69363.1"/>
    </source>
</evidence>
<dbReference type="SUPFAM" id="SSF56024">
    <property type="entry name" value="Phospholipase D/nuclease"/>
    <property type="match status" value="2"/>
</dbReference>
<dbReference type="EMBL" id="CP001968">
    <property type="protein sequence ID" value="ADD69363.1"/>
    <property type="molecule type" value="Genomic_DNA"/>
</dbReference>
<proteinExistence type="predicted"/>
<dbReference type="Pfam" id="PF09335">
    <property type="entry name" value="VTT_dom"/>
    <property type="match status" value="1"/>
</dbReference>
<dbReference type="CDD" id="cd09140">
    <property type="entry name" value="PLDc_vPLD1_2_like_bac_1"/>
    <property type="match status" value="1"/>
</dbReference>
<dbReference type="PANTHER" id="PTHR18896">
    <property type="entry name" value="PHOSPHOLIPASE D"/>
    <property type="match status" value="1"/>
</dbReference>
<dbReference type="EC" id="3.1.4.4" evidence="7"/>
<dbReference type="GO" id="GO:0009395">
    <property type="term" value="P:phospholipid catabolic process"/>
    <property type="evidence" value="ECO:0007669"/>
    <property type="project" value="TreeGrafter"/>
</dbReference>
<dbReference type="FunCoup" id="D4H507">
    <property type="interactions" value="97"/>
</dbReference>
<dbReference type="InterPro" id="IPR032816">
    <property type="entry name" value="VTT_dom"/>
</dbReference>
<evidence type="ECO:0000256" key="2">
    <source>
        <dbReference type="ARBA" id="ARBA00022737"/>
    </source>
</evidence>
<comment type="catalytic activity">
    <reaction evidence="1">
        <text>a 1,2-diacyl-sn-glycero-3-phosphocholine + H2O = a 1,2-diacyl-sn-glycero-3-phosphate + choline + H(+)</text>
        <dbReference type="Rhea" id="RHEA:14445"/>
        <dbReference type="ChEBI" id="CHEBI:15354"/>
        <dbReference type="ChEBI" id="CHEBI:15377"/>
        <dbReference type="ChEBI" id="CHEBI:15378"/>
        <dbReference type="ChEBI" id="CHEBI:57643"/>
        <dbReference type="ChEBI" id="CHEBI:58608"/>
        <dbReference type="EC" id="3.1.4.4"/>
    </reaction>
</comment>
<accession>D4H507</accession>
<protein>
    <submittedName>
        <fullName evidence="7">Phospholipase D</fullName>
        <ecNumber evidence="7">3.1.4.4</ecNumber>
    </submittedName>
</protein>
<feature type="transmembrane region" description="Helical" evidence="5">
    <location>
        <begin position="489"/>
        <end position="508"/>
    </location>
</feature>
<reference evidence="7 8" key="1">
    <citation type="journal article" date="2010" name="Stand. Genomic Sci.">
        <title>Complete genome sequence of Denitrovibrio acetiphilus type strain (N2460).</title>
        <authorList>
            <person name="Kiss H."/>
            <person name="Lang E."/>
            <person name="Lapidus A."/>
            <person name="Copeland A."/>
            <person name="Nolan M."/>
            <person name="Glavina Del Rio T."/>
            <person name="Chen F."/>
            <person name="Lucas S."/>
            <person name="Tice H."/>
            <person name="Cheng J.F."/>
            <person name="Han C."/>
            <person name="Goodwin L."/>
            <person name="Pitluck S."/>
            <person name="Liolios K."/>
            <person name="Pati A."/>
            <person name="Ivanova N."/>
            <person name="Mavromatis K."/>
            <person name="Chen A."/>
            <person name="Palaniappan K."/>
            <person name="Land M."/>
            <person name="Hauser L."/>
            <person name="Chang Y.J."/>
            <person name="Jeffries C.D."/>
            <person name="Detter J.C."/>
            <person name="Brettin T."/>
            <person name="Spring S."/>
            <person name="Rohde M."/>
            <person name="Goker M."/>
            <person name="Woyke T."/>
            <person name="Bristow J."/>
            <person name="Eisen J.A."/>
            <person name="Markowitz V."/>
            <person name="Hugenholtz P."/>
            <person name="Kyrpides N.C."/>
            <person name="Klenk H.P."/>
        </authorList>
    </citation>
    <scope>NUCLEOTIDE SEQUENCE [LARGE SCALE GENOMIC DNA]</scope>
    <source>
        <strain evidence="8">DSM 12809 / NBRC 114555 / N2460</strain>
    </source>
</reference>
<keyword evidence="2" id="KW-0677">Repeat</keyword>
<dbReference type="InterPro" id="IPR025202">
    <property type="entry name" value="PLD-like_dom"/>
</dbReference>
<dbReference type="GO" id="GO:0005886">
    <property type="term" value="C:plasma membrane"/>
    <property type="evidence" value="ECO:0007669"/>
    <property type="project" value="TreeGrafter"/>
</dbReference>
<dbReference type="PROSITE" id="PS50035">
    <property type="entry name" value="PLD"/>
    <property type="match status" value="2"/>
</dbReference>
<evidence type="ECO:0000313" key="8">
    <source>
        <dbReference type="Proteomes" id="UP000002012"/>
    </source>
</evidence>
<dbReference type="CDD" id="cd09143">
    <property type="entry name" value="PLDc_vPLD1_2_like_bac_2"/>
    <property type="match status" value="1"/>
</dbReference>
<evidence type="ECO:0000256" key="4">
    <source>
        <dbReference type="ARBA" id="ARBA00023098"/>
    </source>
</evidence>
<evidence type="ECO:0000259" key="6">
    <source>
        <dbReference type="PROSITE" id="PS50035"/>
    </source>
</evidence>
<name>D4H507_DENA2</name>
<keyword evidence="5" id="KW-0472">Membrane</keyword>
<organism evidence="7 8">
    <name type="scientific">Denitrovibrio acetiphilus (strain DSM 12809 / NBRC 114555 / N2460)</name>
    <dbReference type="NCBI Taxonomy" id="522772"/>
    <lineage>
        <taxon>Bacteria</taxon>
        <taxon>Pseudomonadati</taxon>
        <taxon>Deferribacterota</taxon>
        <taxon>Deferribacteres</taxon>
        <taxon>Deferribacterales</taxon>
        <taxon>Geovibrionaceae</taxon>
        <taxon>Denitrovibrio</taxon>
    </lineage>
</organism>
<dbReference type="OrthoDB" id="9814092at2"/>
<dbReference type="PANTHER" id="PTHR18896:SF76">
    <property type="entry name" value="PHOSPHOLIPASE"/>
    <property type="match status" value="1"/>
</dbReference>
<dbReference type="InParanoid" id="D4H507"/>
<feature type="transmembrane region" description="Helical" evidence="5">
    <location>
        <begin position="612"/>
        <end position="633"/>
    </location>
</feature>
<dbReference type="AlphaFoldDB" id="D4H507"/>
<feature type="transmembrane region" description="Helical" evidence="5">
    <location>
        <begin position="645"/>
        <end position="665"/>
    </location>
</feature>
<dbReference type="InterPro" id="IPR001736">
    <property type="entry name" value="PLipase_D/transphosphatidylase"/>
</dbReference>
<dbReference type="eggNOG" id="COG1502">
    <property type="taxonomic scope" value="Bacteria"/>
</dbReference>
<gene>
    <name evidence="7" type="ordered locus">Dacet_2605</name>
</gene>
<keyword evidence="5" id="KW-1133">Transmembrane helix</keyword>
<dbReference type="PaxDb" id="522772-Dacet_2605"/>
<keyword evidence="8" id="KW-1185">Reference proteome</keyword>
<evidence type="ECO:0000256" key="3">
    <source>
        <dbReference type="ARBA" id="ARBA00022801"/>
    </source>
</evidence>
<feature type="transmembrane region" description="Helical" evidence="5">
    <location>
        <begin position="535"/>
        <end position="562"/>
    </location>
</feature>
<dbReference type="Proteomes" id="UP000002012">
    <property type="component" value="Chromosome"/>
</dbReference>
<dbReference type="SMART" id="SM00155">
    <property type="entry name" value="PLDc"/>
    <property type="match status" value="2"/>
</dbReference>
<dbReference type="eggNOG" id="COG0398">
    <property type="taxonomic scope" value="Bacteria"/>
</dbReference>
<dbReference type="GO" id="GO:0004630">
    <property type="term" value="F:phospholipase D activity"/>
    <property type="evidence" value="ECO:0007669"/>
    <property type="project" value="UniProtKB-EC"/>
</dbReference>
<dbReference type="Pfam" id="PF13091">
    <property type="entry name" value="PLDc_2"/>
    <property type="match status" value="1"/>
</dbReference>
<feature type="transmembrane region" description="Helical" evidence="5">
    <location>
        <begin position="568"/>
        <end position="591"/>
    </location>
</feature>
<keyword evidence="3 7" id="KW-0378">Hydrolase</keyword>
<evidence type="ECO:0000256" key="1">
    <source>
        <dbReference type="ARBA" id="ARBA00000798"/>
    </source>
</evidence>
<dbReference type="KEGG" id="dap:Dacet_2605"/>
<dbReference type="RefSeq" id="WP_013011860.1">
    <property type="nucleotide sequence ID" value="NC_013943.1"/>
</dbReference>
<feature type="transmembrane region" description="Helical" evidence="5">
    <location>
        <begin position="677"/>
        <end position="696"/>
    </location>
</feature>
<dbReference type="STRING" id="522772.Dacet_2605"/>
<sequence>MYSSDPSPILKPGRNCWKLTKTNRLAPLIDGENYYRAVADAISNAKETVFITAWDIDSRIRLIRGEENITLTDVLTKACQNNPRLRIFILSWDFAMLYAMEREKLMGLKWNLATPESIRFVLDNECPFAASHHQKLVIVDDALAYVGGMDISNSRWDTREHKENNPLRRDPMDENYIPYHDVMFAVDGDAAMSLSELFRRRWYTATGEKLPIAQQQSDPMPGWIKPVITDTEIAISRTYPAYKTNSEIREIEKTYLEIIKRAEKYIYIENQYFTSHSIYLALKERLKSDNCPEILLVIPKKSPGWLEEATMVNIRSVYIRQLKIADKRNRISFMRPHNGAAGEGFMNIHSKLIIADDEILFVGSANLSNRSMGFDTEVNIAFESGANDDKRKAIHNFMTDLLGEHLGTSPEKTSEMLKETGSLFTTVDKLSKNGRRLMHIPNKNTFFFEKLFPDSRYLDPEKPALLDRTVDKFVTPARKDMDILNNLKYFRFFMFVLTLVLIALLWKFTPLKEYTDKETLTALIKTVQNSPGSHFIVIGGFAVLGMLMMPVTVLISTVAAFYEPVTAFLISMTGSVISASLMYILGSAAGGKTAERVLGPKSKHIRNVLRGKGTLTIAILRLIPVAPFTVVNAAAGAFKVGGRKFAMGTAIGMTPGIIAVTAVTNRFIKSIFEPTPLNISILIAAAVTFFAAGYYISKRLRANAPDDVK</sequence>
<keyword evidence="4" id="KW-0443">Lipid metabolism</keyword>
<feature type="domain" description="PLD phosphodiesterase" evidence="6">
    <location>
        <begin position="128"/>
        <end position="155"/>
    </location>
</feature>
<evidence type="ECO:0000256" key="5">
    <source>
        <dbReference type="SAM" id="Phobius"/>
    </source>
</evidence>
<dbReference type="Gene3D" id="3.30.870.10">
    <property type="entry name" value="Endonuclease Chain A"/>
    <property type="match status" value="2"/>
</dbReference>
<feature type="domain" description="PLD phosphodiesterase" evidence="6">
    <location>
        <begin position="344"/>
        <end position="371"/>
    </location>
</feature>
<dbReference type="Pfam" id="PF00614">
    <property type="entry name" value="PLDc"/>
    <property type="match status" value="1"/>
</dbReference>
<dbReference type="InterPro" id="IPR015679">
    <property type="entry name" value="PLipase_D_fam"/>
</dbReference>